<comment type="caution">
    <text evidence="1">The sequence shown here is derived from an EMBL/GenBank/DDBJ whole genome shotgun (WGS) entry which is preliminary data.</text>
</comment>
<name>A0A919F2G0_9ACTN</name>
<evidence type="ECO:0000313" key="2">
    <source>
        <dbReference type="Proteomes" id="UP000619355"/>
    </source>
</evidence>
<organism evidence="1 2">
    <name type="scientific">Streptomyces capoamus</name>
    <dbReference type="NCBI Taxonomy" id="68183"/>
    <lineage>
        <taxon>Bacteria</taxon>
        <taxon>Bacillati</taxon>
        <taxon>Actinomycetota</taxon>
        <taxon>Actinomycetes</taxon>
        <taxon>Kitasatosporales</taxon>
        <taxon>Streptomycetaceae</taxon>
        <taxon>Streptomyces</taxon>
    </lineage>
</organism>
<dbReference type="Proteomes" id="UP000619355">
    <property type="component" value="Unassembled WGS sequence"/>
</dbReference>
<protein>
    <submittedName>
        <fullName evidence="1">Uncharacterized protein</fullName>
    </submittedName>
</protein>
<evidence type="ECO:0000313" key="1">
    <source>
        <dbReference type="EMBL" id="GHG72749.1"/>
    </source>
</evidence>
<reference evidence="2" key="1">
    <citation type="journal article" date="2019" name="Int. J. Syst. Evol. Microbiol.">
        <title>The Global Catalogue of Microorganisms (GCM) 10K type strain sequencing project: providing services to taxonomists for standard genome sequencing and annotation.</title>
        <authorList>
            <consortium name="The Broad Institute Genomics Platform"/>
            <consortium name="The Broad Institute Genome Sequencing Center for Infectious Disease"/>
            <person name="Wu L."/>
            <person name="Ma J."/>
        </authorList>
    </citation>
    <scope>NUCLEOTIDE SEQUENCE [LARGE SCALE GENOMIC DNA]</scope>
    <source>
        <strain evidence="2">JCM 4253</strain>
    </source>
</reference>
<dbReference type="AlphaFoldDB" id="A0A919F2G0"/>
<sequence length="100" mass="11161">MPLRYFEVDVPIHHTTNRRLKGVHVFTGEASSKSEALRIAHEVYDAALAAQQAGLEVPGRQAGGWGARGLRPDWALDWQAAKAGPWNDPYSWLSHEPFEL</sequence>
<dbReference type="RefSeq" id="WP_189985994.1">
    <property type="nucleotide sequence ID" value="NZ_BNBF01000031.1"/>
</dbReference>
<dbReference type="EMBL" id="BNBF01000031">
    <property type="protein sequence ID" value="GHG72749.1"/>
    <property type="molecule type" value="Genomic_DNA"/>
</dbReference>
<accession>A0A919F2G0</accession>
<proteinExistence type="predicted"/>
<gene>
    <name evidence="1" type="ORF">GCM10018980_68790</name>
</gene>
<keyword evidence="2" id="KW-1185">Reference proteome</keyword>